<evidence type="ECO:0000313" key="2">
    <source>
        <dbReference type="EMBL" id="SAK78662.1"/>
    </source>
</evidence>
<name>A0A158C8P9_9BURK</name>
<protein>
    <submittedName>
        <fullName evidence="2">Balhimycin biosynthetic protein MbtH</fullName>
    </submittedName>
</protein>
<organism evidence="2 3">
    <name type="scientific">Caballeronia pedi</name>
    <dbReference type="NCBI Taxonomy" id="1777141"/>
    <lineage>
        <taxon>Bacteria</taxon>
        <taxon>Pseudomonadati</taxon>
        <taxon>Pseudomonadota</taxon>
        <taxon>Betaproteobacteria</taxon>
        <taxon>Burkholderiales</taxon>
        <taxon>Burkholderiaceae</taxon>
        <taxon>Caballeronia</taxon>
    </lineage>
</organism>
<dbReference type="PANTHER" id="PTHR38444">
    <property type="entry name" value="ENTEROBACTIN BIOSYNTHESIS PROTEIN YBDZ"/>
    <property type="match status" value="1"/>
</dbReference>
<dbReference type="PANTHER" id="PTHR38444:SF1">
    <property type="entry name" value="ENTEROBACTIN BIOSYNTHESIS PROTEIN YBDZ"/>
    <property type="match status" value="1"/>
</dbReference>
<dbReference type="Gene3D" id="3.90.820.10">
    <property type="entry name" value="Structural Genomics, Unknown Function 30-nov-00 1gh9 Mol_id"/>
    <property type="match status" value="1"/>
</dbReference>
<dbReference type="RefSeq" id="WP_061177185.1">
    <property type="nucleotide sequence ID" value="NZ_FCOE02000017.1"/>
</dbReference>
<evidence type="ECO:0000313" key="3">
    <source>
        <dbReference type="Proteomes" id="UP000054911"/>
    </source>
</evidence>
<dbReference type="OrthoDB" id="7584480at2"/>
<evidence type="ECO:0000259" key="1">
    <source>
        <dbReference type="SMART" id="SM00923"/>
    </source>
</evidence>
<dbReference type="Pfam" id="PF03621">
    <property type="entry name" value="MbtH"/>
    <property type="match status" value="1"/>
</dbReference>
<dbReference type="Proteomes" id="UP000054911">
    <property type="component" value="Unassembled WGS sequence"/>
</dbReference>
<dbReference type="SUPFAM" id="SSF160582">
    <property type="entry name" value="MbtH-like"/>
    <property type="match status" value="1"/>
</dbReference>
<dbReference type="SMART" id="SM00923">
    <property type="entry name" value="MbtH"/>
    <property type="match status" value="1"/>
</dbReference>
<reference evidence="2" key="1">
    <citation type="submission" date="2016-01" db="EMBL/GenBank/DDBJ databases">
        <authorList>
            <person name="Peeters C."/>
        </authorList>
    </citation>
    <scope>NUCLEOTIDE SEQUENCE [LARGE SCALE GENOMIC DNA]</scope>
    <source>
        <strain evidence="2">LMG 29323</strain>
    </source>
</reference>
<dbReference type="InterPro" id="IPR038020">
    <property type="entry name" value="MbtH-like_sf"/>
</dbReference>
<accession>A0A158C8P9</accession>
<comment type="caution">
    <text evidence="2">The sequence shown here is derived from an EMBL/GenBank/DDBJ whole genome shotgun (WGS) entry which is preliminary data.</text>
</comment>
<dbReference type="GO" id="GO:0005829">
    <property type="term" value="C:cytosol"/>
    <property type="evidence" value="ECO:0007669"/>
    <property type="project" value="TreeGrafter"/>
</dbReference>
<dbReference type="GO" id="GO:0019290">
    <property type="term" value="P:siderophore biosynthetic process"/>
    <property type="evidence" value="ECO:0007669"/>
    <property type="project" value="TreeGrafter"/>
</dbReference>
<gene>
    <name evidence="2" type="ORF">AWB80_04809</name>
</gene>
<feature type="domain" description="MbtH-like" evidence="1">
    <location>
        <begin position="3"/>
        <end position="53"/>
    </location>
</feature>
<dbReference type="InterPro" id="IPR005153">
    <property type="entry name" value="MbtH-like_dom"/>
</dbReference>
<proteinExistence type="predicted"/>
<sequence>MDNPFDDERGTFLVLINASRQRSLWPAHLDIPSGWEVEHAHSSLRQCLDFIDARSIDPRSH</sequence>
<dbReference type="InterPro" id="IPR037407">
    <property type="entry name" value="MLP_fam"/>
</dbReference>
<dbReference type="EMBL" id="FCOE02000017">
    <property type="protein sequence ID" value="SAK78662.1"/>
    <property type="molecule type" value="Genomic_DNA"/>
</dbReference>
<dbReference type="STRING" id="1777141.AWB80_04809"/>
<keyword evidence="3" id="KW-1185">Reference proteome</keyword>
<dbReference type="AlphaFoldDB" id="A0A158C8P9"/>